<dbReference type="SUPFAM" id="SSF81340">
    <property type="entry name" value="Clc chloride channel"/>
    <property type="match status" value="1"/>
</dbReference>
<evidence type="ECO:0000256" key="1">
    <source>
        <dbReference type="ARBA" id="ARBA00004141"/>
    </source>
</evidence>
<feature type="transmembrane region" description="Helical" evidence="5">
    <location>
        <begin position="386"/>
        <end position="415"/>
    </location>
</feature>
<feature type="transmembrane region" description="Helical" evidence="5">
    <location>
        <begin position="198"/>
        <end position="219"/>
    </location>
</feature>
<feature type="transmembrane region" description="Helical" evidence="5">
    <location>
        <begin position="27"/>
        <end position="49"/>
    </location>
</feature>
<name>A0A561UX99_9ACTN</name>
<evidence type="ECO:0000313" key="7">
    <source>
        <dbReference type="Proteomes" id="UP000318186"/>
    </source>
</evidence>
<dbReference type="CDD" id="cd00400">
    <property type="entry name" value="Voltage_gated_ClC"/>
    <property type="match status" value="1"/>
</dbReference>
<evidence type="ECO:0000256" key="3">
    <source>
        <dbReference type="ARBA" id="ARBA00022989"/>
    </source>
</evidence>
<keyword evidence="4 5" id="KW-0472">Membrane</keyword>
<dbReference type="Proteomes" id="UP000318186">
    <property type="component" value="Unassembled WGS sequence"/>
</dbReference>
<comment type="subcellular location">
    <subcellularLocation>
        <location evidence="1">Membrane</location>
        <topology evidence="1">Multi-pass membrane protein</topology>
    </subcellularLocation>
</comment>
<comment type="caution">
    <text evidence="6">The sequence shown here is derived from an EMBL/GenBank/DDBJ whole genome shotgun (WGS) entry which is preliminary data.</text>
</comment>
<feature type="transmembrane region" description="Helical" evidence="5">
    <location>
        <begin position="161"/>
        <end position="186"/>
    </location>
</feature>
<dbReference type="PANTHER" id="PTHR43427">
    <property type="entry name" value="CHLORIDE CHANNEL PROTEIN CLC-E"/>
    <property type="match status" value="1"/>
</dbReference>
<evidence type="ECO:0000256" key="2">
    <source>
        <dbReference type="ARBA" id="ARBA00022692"/>
    </source>
</evidence>
<reference evidence="6 7" key="1">
    <citation type="submission" date="2019-06" db="EMBL/GenBank/DDBJ databases">
        <title>Sequencing the genomes of 1000 actinobacteria strains.</title>
        <authorList>
            <person name="Klenk H.-P."/>
        </authorList>
    </citation>
    <scope>NUCLEOTIDE SEQUENCE [LARGE SCALE GENOMIC DNA]</scope>
    <source>
        <strain evidence="6 7">DSM 42059</strain>
    </source>
</reference>
<feature type="transmembrane region" description="Helical" evidence="5">
    <location>
        <begin position="347"/>
        <end position="380"/>
    </location>
</feature>
<feature type="transmembrane region" description="Helical" evidence="5">
    <location>
        <begin position="69"/>
        <end position="92"/>
    </location>
</feature>
<dbReference type="PRINTS" id="PR00762">
    <property type="entry name" value="CLCHANNEL"/>
</dbReference>
<proteinExistence type="predicted"/>
<feature type="transmembrane region" description="Helical" evidence="5">
    <location>
        <begin position="316"/>
        <end position="335"/>
    </location>
</feature>
<keyword evidence="3 5" id="KW-1133">Transmembrane helix</keyword>
<dbReference type="NCBIfam" id="NF002971">
    <property type="entry name" value="PRK03655.1"/>
    <property type="match status" value="1"/>
</dbReference>
<dbReference type="Pfam" id="PF00654">
    <property type="entry name" value="Voltage_CLC"/>
    <property type="match status" value="1"/>
</dbReference>
<accession>A0A561UX99</accession>
<dbReference type="Gene3D" id="1.10.3080.10">
    <property type="entry name" value="Clc chloride channel"/>
    <property type="match status" value="1"/>
</dbReference>
<sequence length="431" mass="43583">MPDYGEPMATDSAVSAEPSPARRLLPLLVPALAVGVVSALVLLGISLLAEGLQDVLWKRLPDALSIGGFSSLWMIVMLTAIGLAAGLVIRVVPGRAGPDPATTGLVDPPLPPGVVPGLLAVTVLALAGGVSLGPENPITAANIALAYWAGRRFAPGAPAELWVSLAAAGTIGALFGTPVAAALILSETLASRPGPGALWDRLFGPLAAGAAGSLTMALLAHPSFDLSLPDYTRAHWGDLLSATVIASAGAVLGLAAVYAFPYVHRAFRALRHPVLALTLGGLLLGLLGALGGHLTLFKGLDEVKELAADPDGWSAGQFAVMAVVKTAALLIAATCGFRGGRIFPAVFAGAALGLCAHALVGGVPVALAVTCGVLGVLLAITRQGWLSLFTAAVLASDTALLPLLCVASLPAWLLVTGRPQMQLHEDGTPLR</sequence>
<dbReference type="AlphaFoldDB" id="A0A561UX99"/>
<evidence type="ECO:0000313" key="6">
    <source>
        <dbReference type="EMBL" id="TWG03995.1"/>
    </source>
</evidence>
<gene>
    <name evidence="6" type="ORF">FHX80_112436</name>
</gene>
<dbReference type="PANTHER" id="PTHR43427:SF9">
    <property type="entry name" value="ION-TRANSPORT PROTEIN YFEO-RELATED"/>
    <property type="match status" value="1"/>
</dbReference>
<keyword evidence="2 5" id="KW-0812">Transmembrane</keyword>
<dbReference type="InterPro" id="IPR050368">
    <property type="entry name" value="ClC-type_chloride_channel"/>
</dbReference>
<dbReference type="InterPro" id="IPR001807">
    <property type="entry name" value="ClC"/>
</dbReference>
<dbReference type="GO" id="GO:0015108">
    <property type="term" value="F:chloride transmembrane transporter activity"/>
    <property type="evidence" value="ECO:0007669"/>
    <property type="project" value="InterPro"/>
</dbReference>
<organism evidence="6 7">
    <name type="scientific">Streptomyces brevispora</name>
    <dbReference type="NCBI Taxonomy" id="887462"/>
    <lineage>
        <taxon>Bacteria</taxon>
        <taxon>Bacillati</taxon>
        <taxon>Actinomycetota</taxon>
        <taxon>Actinomycetes</taxon>
        <taxon>Kitasatosporales</taxon>
        <taxon>Streptomycetaceae</taxon>
        <taxon>Streptomyces</taxon>
    </lineage>
</organism>
<dbReference type="GO" id="GO:0005886">
    <property type="term" value="C:plasma membrane"/>
    <property type="evidence" value="ECO:0007669"/>
    <property type="project" value="TreeGrafter"/>
</dbReference>
<dbReference type="EMBL" id="VIWW01000001">
    <property type="protein sequence ID" value="TWG03995.1"/>
    <property type="molecule type" value="Genomic_DNA"/>
</dbReference>
<evidence type="ECO:0000256" key="5">
    <source>
        <dbReference type="SAM" id="Phobius"/>
    </source>
</evidence>
<feature type="transmembrane region" description="Helical" evidence="5">
    <location>
        <begin position="239"/>
        <end position="262"/>
    </location>
</feature>
<evidence type="ECO:0000256" key="4">
    <source>
        <dbReference type="ARBA" id="ARBA00023136"/>
    </source>
</evidence>
<dbReference type="InterPro" id="IPR014743">
    <property type="entry name" value="Cl-channel_core"/>
</dbReference>
<protein>
    <submittedName>
        <fullName evidence="6">H+/Cl-antiporter ClcA</fullName>
    </submittedName>
</protein>
<feature type="transmembrane region" description="Helical" evidence="5">
    <location>
        <begin position="274"/>
        <end position="296"/>
    </location>
</feature>